<keyword evidence="8" id="KW-1185">Reference proteome</keyword>
<sequence length="171" mass="18410">MTQRGFTLIELVIVIVLLGIIAVTVIARWGGQKEYELVTLRDQLVTRLRLVQLRNMNEANVVGSAPDARCSWLRIDDDRFASATTAGTVSSCPAPAPIATWDSATLTRGGLVTGQSGVRIRLPSGSSQFALHFDRLGRPLGACLNGCVVTLSLDSFQDTVRIEAEGYIHAG</sequence>
<dbReference type="RefSeq" id="WP_377150691.1">
    <property type="nucleotide sequence ID" value="NZ_JBHSAF010000002.1"/>
</dbReference>
<feature type="transmembrane region" description="Helical" evidence="6">
    <location>
        <begin position="6"/>
        <end position="27"/>
    </location>
</feature>
<comment type="subcellular location">
    <subcellularLocation>
        <location evidence="1">Membrane</location>
        <topology evidence="1">Single-pass membrane protein</topology>
    </subcellularLocation>
</comment>
<dbReference type="Proteomes" id="UP001595692">
    <property type="component" value="Unassembled WGS sequence"/>
</dbReference>
<keyword evidence="2" id="KW-0488">Methylation</keyword>
<keyword evidence="3 6" id="KW-0812">Transmembrane</keyword>
<keyword evidence="4 6" id="KW-1133">Transmembrane helix</keyword>
<evidence type="ECO:0000313" key="8">
    <source>
        <dbReference type="Proteomes" id="UP001595692"/>
    </source>
</evidence>
<dbReference type="InterPro" id="IPR002416">
    <property type="entry name" value="T2SS_protein-GspH"/>
</dbReference>
<evidence type="ECO:0000256" key="5">
    <source>
        <dbReference type="ARBA" id="ARBA00023136"/>
    </source>
</evidence>
<keyword evidence="5 6" id="KW-0472">Membrane</keyword>
<evidence type="ECO:0000256" key="6">
    <source>
        <dbReference type="SAM" id="Phobius"/>
    </source>
</evidence>
<evidence type="ECO:0000256" key="4">
    <source>
        <dbReference type="ARBA" id="ARBA00022989"/>
    </source>
</evidence>
<name>A0ABV8CK50_9GAMM</name>
<dbReference type="InterPro" id="IPR012902">
    <property type="entry name" value="N_methyl_site"/>
</dbReference>
<accession>A0ABV8CK50</accession>
<dbReference type="PRINTS" id="PR00885">
    <property type="entry name" value="BCTERIALGSPH"/>
</dbReference>
<proteinExistence type="predicted"/>
<reference evidence="8" key="1">
    <citation type="journal article" date="2019" name="Int. J. Syst. Evol. Microbiol.">
        <title>The Global Catalogue of Microorganisms (GCM) 10K type strain sequencing project: providing services to taxonomists for standard genome sequencing and annotation.</title>
        <authorList>
            <consortium name="The Broad Institute Genomics Platform"/>
            <consortium name="The Broad Institute Genome Sequencing Center for Infectious Disease"/>
            <person name="Wu L."/>
            <person name="Ma J."/>
        </authorList>
    </citation>
    <scope>NUCLEOTIDE SEQUENCE [LARGE SCALE GENOMIC DNA]</scope>
    <source>
        <strain evidence="8">CCUG 54939</strain>
    </source>
</reference>
<organism evidence="7 8">
    <name type="scientific">Pseudaeromonas sharmana</name>
    <dbReference type="NCBI Taxonomy" id="328412"/>
    <lineage>
        <taxon>Bacteria</taxon>
        <taxon>Pseudomonadati</taxon>
        <taxon>Pseudomonadota</taxon>
        <taxon>Gammaproteobacteria</taxon>
        <taxon>Aeromonadales</taxon>
        <taxon>Aeromonadaceae</taxon>
        <taxon>Pseudaeromonas</taxon>
    </lineage>
</organism>
<evidence type="ECO:0000256" key="1">
    <source>
        <dbReference type="ARBA" id="ARBA00004167"/>
    </source>
</evidence>
<evidence type="ECO:0000313" key="7">
    <source>
        <dbReference type="EMBL" id="MFC3912556.1"/>
    </source>
</evidence>
<dbReference type="EMBL" id="JBHSAF010000002">
    <property type="protein sequence ID" value="MFC3912556.1"/>
    <property type="molecule type" value="Genomic_DNA"/>
</dbReference>
<dbReference type="NCBIfam" id="TIGR02532">
    <property type="entry name" value="IV_pilin_GFxxxE"/>
    <property type="match status" value="1"/>
</dbReference>
<dbReference type="PROSITE" id="PS00409">
    <property type="entry name" value="PROKAR_NTER_METHYL"/>
    <property type="match status" value="1"/>
</dbReference>
<dbReference type="Pfam" id="PF07963">
    <property type="entry name" value="N_methyl"/>
    <property type="match status" value="1"/>
</dbReference>
<dbReference type="SUPFAM" id="SSF54523">
    <property type="entry name" value="Pili subunits"/>
    <property type="match status" value="1"/>
</dbReference>
<dbReference type="Gene3D" id="3.30.700.10">
    <property type="entry name" value="Glycoprotein, Type 4 Pilin"/>
    <property type="match status" value="1"/>
</dbReference>
<dbReference type="InterPro" id="IPR045584">
    <property type="entry name" value="Pilin-like"/>
</dbReference>
<evidence type="ECO:0000256" key="3">
    <source>
        <dbReference type="ARBA" id="ARBA00022692"/>
    </source>
</evidence>
<comment type="caution">
    <text evidence="7">The sequence shown here is derived from an EMBL/GenBank/DDBJ whole genome shotgun (WGS) entry which is preliminary data.</text>
</comment>
<evidence type="ECO:0000256" key="2">
    <source>
        <dbReference type="ARBA" id="ARBA00022481"/>
    </source>
</evidence>
<protein>
    <submittedName>
        <fullName evidence="7">Type II secretion system protein</fullName>
    </submittedName>
</protein>
<gene>
    <name evidence="7" type="ORF">ACFOSS_03610</name>
</gene>